<organism evidence="1">
    <name type="scientific">Graphocephala atropunctata</name>
    <dbReference type="NCBI Taxonomy" id="36148"/>
    <lineage>
        <taxon>Eukaryota</taxon>
        <taxon>Metazoa</taxon>
        <taxon>Ecdysozoa</taxon>
        <taxon>Arthropoda</taxon>
        <taxon>Hexapoda</taxon>
        <taxon>Insecta</taxon>
        <taxon>Pterygota</taxon>
        <taxon>Neoptera</taxon>
        <taxon>Paraneoptera</taxon>
        <taxon>Hemiptera</taxon>
        <taxon>Auchenorrhyncha</taxon>
        <taxon>Membracoidea</taxon>
        <taxon>Cicadellidae</taxon>
        <taxon>Cicadellinae</taxon>
        <taxon>Cicadellini</taxon>
        <taxon>Graphocephala</taxon>
    </lineage>
</organism>
<feature type="non-terminal residue" evidence="1">
    <location>
        <position position="150"/>
    </location>
</feature>
<dbReference type="AlphaFoldDB" id="A0A1B6MVB3"/>
<proteinExistence type="predicted"/>
<gene>
    <name evidence="1" type="ORF">g.6266</name>
</gene>
<reference evidence="1" key="1">
    <citation type="submission" date="2015-11" db="EMBL/GenBank/DDBJ databases">
        <title>De novo transcriptome assembly of four potential Pierce s Disease insect vectors from Arizona vineyards.</title>
        <authorList>
            <person name="Tassone E.E."/>
        </authorList>
    </citation>
    <scope>NUCLEOTIDE SEQUENCE</scope>
</reference>
<protein>
    <submittedName>
        <fullName evidence="1">Uncharacterized protein</fullName>
    </submittedName>
</protein>
<dbReference type="EMBL" id="GEBQ01000120">
    <property type="protein sequence ID" value="JAT39857.1"/>
    <property type="molecule type" value="Transcribed_RNA"/>
</dbReference>
<sequence length="150" mass="17121">SYAFIRRGCPKKNIKNLMCKPKPIKPNTDDPKFLTQFYPGLHKINNIMKTAFPILLSSSDTQNLFSKSPRVTFKRPKNLKNILSKPKLPSNNLIKNTTETAGCEPCKKPRCGTCKFIKEAKTFKSSVTNQNFKIKNHIDCNSKNVIYQLN</sequence>
<accession>A0A1B6MVB3</accession>
<name>A0A1B6MVB3_9HEMI</name>
<feature type="non-terminal residue" evidence="1">
    <location>
        <position position="1"/>
    </location>
</feature>
<evidence type="ECO:0000313" key="1">
    <source>
        <dbReference type="EMBL" id="JAT39857.1"/>
    </source>
</evidence>